<dbReference type="AlphaFoldDB" id="A0A0J6Z6V5"/>
<evidence type="ECO:0000313" key="4">
    <source>
        <dbReference type="Proteomes" id="UP000036313"/>
    </source>
</evidence>
<dbReference type="Gene3D" id="3.40.50.300">
    <property type="entry name" value="P-loop containing nucleotide triphosphate hydrolases"/>
    <property type="match status" value="2"/>
</dbReference>
<dbReference type="RefSeq" id="WP_048422211.1">
    <property type="nucleotide sequence ID" value="NZ_JYNU01000005.1"/>
</dbReference>
<dbReference type="SUPFAM" id="SSF52540">
    <property type="entry name" value="P-loop containing nucleoside triphosphate hydrolases"/>
    <property type="match status" value="1"/>
</dbReference>
<dbReference type="InterPro" id="IPR027417">
    <property type="entry name" value="P-loop_NTPase"/>
</dbReference>
<accession>A0A0J6Z6V5</accession>
<dbReference type="PATRIC" id="fig|1807.14.peg.818"/>
<dbReference type="Proteomes" id="UP000036313">
    <property type="component" value="Unassembled WGS sequence"/>
</dbReference>
<evidence type="ECO:0000259" key="2">
    <source>
        <dbReference type="Pfam" id="PF20469"/>
    </source>
</evidence>
<evidence type="ECO:0000313" key="3">
    <source>
        <dbReference type="EMBL" id="KMO80351.1"/>
    </source>
</evidence>
<gene>
    <name evidence="3" type="primary">recF_2</name>
    <name evidence="3" type="ORF">MOBUDSM44075_00814</name>
</gene>
<dbReference type="GO" id="GO:0005524">
    <property type="term" value="F:ATP binding"/>
    <property type="evidence" value="ECO:0007669"/>
    <property type="project" value="InterPro"/>
</dbReference>
<dbReference type="EMBL" id="JYNU01000005">
    <property type="protein sequence ID" value="KMO80351.1"/>
    <property type="molecule type" value="Genomic_DNA"/>
</dbReference>
<dbReference type="PANTHER" id="PTHR43581:SF4">
    <property type="entry name" value="ATP_GTP PHOSPHATASE"/>
    <property type="match status" value="1"/>
</dbReference>
<dbReference type="GO" id="GO:0016887">
    <property type="term" value="F:ATP hydrolysis activity"/>
    <property type="evidence" value="ECO:0007669"/>
    <property type="project" value="InterPro"/>
</dbReference>
<reference evidence="3 4" key="1">
    <citation type="journal article" date="2015" name="Genome Biol. Evol.">
        <title>Characterization of Three Mycobacterium spp. with Potential Use in Bioremediation by Genome Sequencing and Comparative Genomics.</title>
        <authorList>
            <person name="Das S."/>
            <person name="Pettersson B.M."/>
            <person name="Behra P.R."/>
            <person name="Ramesh M."/>
            <person name="Dasgupta S."/>
            <person name="Bhattacharya A."/>
            <person name="Kirsebom L.A."/>
        </authorList>
    </citation>
    <scope>NUCLEOTIDE SEQUENCE [LARGE SCALE GENOMIC DNA]</scope>
    <source>
        <strain evidence="3 4">DSM 44075</strain>
    </source>
</reference>
<dbReference type="Pfam" id="PF13304">
    <property type="entry name" value="AAA_21"/>
    <property type="match status" value="1"/>
</dbReference>
<sequence length="640" mass="71113">MKITALRISNFQCFGPLPTTLELDRVTYVLGPNGAGKTAVLEALSRLFSPLQGQRRIRASDFHVPIGQSPGDVQAGEPVLWIEVDVEIPEAADDGQHASVPPSFGHMRIESADGIPRIRVRLSAKLALDGYIDEKIEYVLEANQAGEPTKSAEMHRYDRGHIEVYYLPARRDPSDHISYTTASLIGRSLRAADWTHERKTINELSAKITESIVGNTAVNSIGIRLTGEWSGLHSGAYFKDPSIAFGRGELEGILRQITVTFSPSHEGSPLPFERLSDGQKSLLYISLVLAWQALARRVLNREEMGLDADRLRPPVHTIIALEEPENSLAPHYLGRIVRQLRTACDVGDVQALIATHAPTLLRRVDPHTIRFLRLDPSRQTTVKRIVLPDDDELAAKYVREAVEAFPELYFSRFVVLGEGDSEQIVLPRIFAAAGIAEDDASVVVTPLGGRHVNHFWRLLNELEIPHATLLDLDAGRHGGGWGRVRNAMKQTNVVRPNTFDEDKISQSPKWDDDVPFPQRENGKGALTELEKQGVFFADPVDLDLMMMAAYPDAYGVEPADPDDKTISAVLGKAHRNETRLPVNVRRLFDDYHKKFDLGSKPVTHLGAMANLTDEQLLDKLPDVLARLVECVDTRLAELTE</sequence>
<feature type="domain" description="OLD protein-like TOPRIM" evidence="2">
    <location>
        <begin position="410"/>
        <end position="473"/>
    </location>
</feature>
<name>A0A0J6Z6V5_9MYCO</name>
<dbReference type="Pfam" id="PF20469">
    <property type="entry name" value="OLD-like_TOPRIM"/>
    <property type="match status" value="1"/>
</dbReference>
<dbReference type="InterPro" id="IPR003959">
    <property type="entry name" value="ATPase_AAA_core"/>
</dbReference>
<feature type="domain" description="ATPase AAA-type core" evidence="1">
    <location>
        <begin position="27"/>
        <end position="361"/>
    </location>
</feature>
<dbReference type="CDD" id="cd01026">
    <property type="entry name" value="TOPRIM_OLD"/>
    <property type="match status" value="1"/>
</dbReference>
<dbReference type="PANTHER" id="PTHR43581">
    <property type="entry name" value="ATP/GTP PHOSPHATASE"/>
    <property type="match status" value="1"/>
</dbReference>
<organism evidence="3 4">
    <name type="scientific">Mycolicibacterium obuense</name>
    <dbReference type="NCBI Taxonomy" id="1807"/>
    <lineage>
        <taxon>Bacteria</taxon>
        <taxon>Bacillati</taxon>
        <taxon>Actinomycetota</taxon>
        <taxon>Actinomycetes</taxon>
        <taxon>Mycobacteriales</taxon>
        <taxon>Mycobacteriaceae</taxon>
        <taxon>Mycolicibacterium</taxon>
    </lineage>
</organism>
<dbReference type="InterPro" id="IPR034139">
    <property type="entry name" value="TOPRIM_OLD"/>
</dbReference>
<comment type="caution">
    <text evidence="3">The sequence shown here is derived from an EMBL/GenBank/DDBJ whole genome shotgun (WGS) entry which is preliminary data.</text>
</comment>
<evidence type="ECO:0000259" key="1">
    <source>
        <dbReference type="Pfam" id="PF13304"/>
    </source>
</evidence>
<protein>
    <submittedName>
        <fullName evidence="3">DNA replication and repair protein RecF</fullName>
    </submittedName>
</protein>
<proteinExistence type="predicted"/>
<dbReference type="InterPro" id="IPR051396">
    <property type="entry name" value="Bact_Antivir_Def_Nuclease"/>
</dbReference>